<feature type="chain" id="PRO_5042845426" evidence="3">
    <location>
        <begin position="20"/>
        <end position="350"/>
    </location>
</feature>
<evidence type="ECO:0000313" key="4">
    <source>
        <dbReference type="EMBL" id="KAK5643577.1"/>
    </source>
</evidence>
<dbReference type="Proteomes" id="UP001329430">
    <property type="component" value="Chromosome 5"/>
</dbReference>
<sequence>MVMYVFFLILGLLHCKSYALQCMDQNNNPVDWYVIYKLPQVKHANNLIAEGVAYTYITSNDISDWKLSSTSINDSNSIVAHTLKPLYTDKNNLYILYNDENPDGSVNFNKGHTKGIVLGNNNGGIWLIHSVPRFPSLDTHQYVYPSNGVTFGQSFLCISLNVENLDLVGTQLLYNVPNMYAHYMPDTLKWMFPKLDNVLDNNSNKNPPWYHLQSLLSLGGTQFLSFAKGRKFVKELYLDWVAPTIGFDLFAETWQNGPGRIPSECDIHFKVNNVRSLSIGVANLLFKATIDHSKWAVASTDKANADWICIGDINRATAQRQRGGGTVCFNQPQVAKAYQKSIAELEPCPS</sequence>
<organism evidence="4 5">
    <name type="scientific">Pyrocoelia pectoralis</name>
    <dbReference type="NCBI Taxonomy" id="417401"/>
    <lineage>
        <taxon>Eukaryota</taxon>
        <taxon>Metazoa</taxon>
        <taxon>Ecdysozoa</taxon>
        <taxon>Arthropoda</taxon>
        <taxon>Hexapoda</taxon>
        <taxon>Insecta</taxon>
        <taxon>Pterygota</taxon>
        <taxon>Neoptera</taxon>
        <taxon>Endopterygota</taxon>
        <taxon>Coleoptera</taxon>
        <taxon>Polyphaga</taxon>
        <taxon>Elateriformia</taxon>
        <taxon>Elateroidea</taxon>
        <taxon>Lampyridae</taxon>
        <taxon>Lampyrinae</taxon>
        <taxon>Pyrocoelia</taxon>
    </lineage>
</organism>
<comment type="similarity">
    <text evidence="1">Belongs to the DNase II family.</text>
</comment>
<dbReference type="CDD" id="cd09120">
    <property type="entry name" value="PLDc_DNaseII_1"/>
    <property type="match status" value="1"/>
</dbReference>
<keyword evidence="3" id="KW-0732">Signal</keyword>
<dbReference type="EMBL" id="JAVRBK010000005">
    <property type="protein sequence ID" value="KAK5643577.1"/>
    <property type="molecule type" value="Genomic_DNA"/>
</dbReference>
<feature type="signal peptide" evidence="3">
    <location>
        <begin position="1"/>
        <end position="19"/>
    </location>
</feature>
<evidence type="ECO:0000256" key="3">
    <source>
        <dbReference type="SAM" id="SignalP"/>
    </source>
</evidence>
<accession>A0AAN7ZH17</accession>
<gene>
    <name evidence="4" type="ORF">RI129_007422</name>
</gene>
<evidence type="ECO:0000256" key="1">
    <source>
        <dbReference type="ARBA" id="ARBA00007527"/>
    </source>
</evidence>
<evidence type="ECO:0000256" key="2">
    <source>
        <dbReference type="ARBA" id="ARBA00022801"/>
    </source>
</evidence>
<dbReference type="CDD" id="cd09121">
    <property type="entry name" value="PLDc_DNaseII_2"/>
    <property type="match status" value="1"/>
</dbReference>
<dbReference type="Pfam" id="PF03265">
    <property type="entry name" value="DNase_II"/>
    <property type="match status" value="1"/>
</dbReference>
<keyword evidence="2" id="KW-0378">Hydrolase</keyword>
<dbReference type="GO" id="GO:0006309">
    <property type="term" value="P:apoptotic DNA fragmentation"/>
    <property type="evidence" value="ECO:0007669"/>
    <property type="project" value="TreeGrafter"/>
</dbReference>
<comment type="caution">
    <text evidence="4">The sequence shown here is derived from an EMBL/GenBank/DDBJ whole genome shotgun (WGS) entry which is preliminary data.</text>
</comment>
<dbReference type="PANTHER" id="PTHR10858:SF23">
    <property type="entry name" value="DEOXYRIBONUCLEASE II"/>
    <property type="match status" value="1"/>
</dbReference>
<reference evidence="4 5" key="1">
    <citation type="journal article" date="2024" name="Insects">
        <title>An Improved Chromosome-Level Genome Assembly of the Firefly Pyrocoelia pectoralis.</title>
        <authorList>
            <person name="Fu X."/>
            <person name="Meyer-Rochow V.B."/>
            <person name="Ballantyne L."/>
            <person name="Zhu X."/>
        </authorList>
    </citation>
    <scope>NUCLEOTIDE SEQUENCE [LARGE SCALE GENOMIC DNA]</scope>
    <source>
        <strain evidence="4">XCY_ONT2</strain>
    </source>
</reference>
<dbReference type="AlphaFoldDB" id="A0AAN7ZH17"/>
<keyword evidence="5" id="KW-1185">Reference proteome</keyword>
<name>A0AAN7ZH17_9COLE</name>
<protein>
    <submittedName>
        <fullName evidence="4">Uncharacterized protein</fullName>
    </submittedName>
</protein>
<proteinExistence type="inferred from homology"/>
<evidence type="ECO:0000313" key="5">
    <source>
        <dbReference type="Proteomes" id="UP001329430"/>
    </source>
</evidence>
<dbReference type="InterPro" id="IPR004947">
    <property type="entry name" value="DNase_II"/>
</dbReference>
<dbReference type="GO" id="GO:0004531">
    <property type="term" value="F:deoxyribonuclease II activity"/>
    <property type="evidence" value="ECO:0007669"/>
    <property type="project" value="InterPro"/>
</dbReference>
<dbReference type="PANTHER" id="PTHR10858">
    <property type="entry name" value="DEOXYRIBONUCLEASE II"/>
    <property type="match status" value="1"/>
</dbReference>